<reference evidence="4" key="1">
    <citation type="journal article" date="2021" name="Nat. Commun.">
        <title>Genetic determinants of endophytism in the Arabidopsis root mycobiome.</title>
        <authorList>
            <person name="Mesny F."/>
            <person name="Miyauchi S."/>
            <person name="Thiergart T."/>
            <person name="Pickel B."/>
            <person name="Atanasova L."/>
            <person name="Karlsson M."/>
            <person name="Huettel B."/>
            <person name="Barry K.W."/>
            <person name="Haridas S."/>
            <person name="Chen C."/>
            <person name="Bauer D."/>
            <person name="Andreopoulos W."/>
            <person name="Pangilinan J."/>
            <person name="LaButti K."/>
            <person name="Riley R."/>
            <person name="Lipzen A."/>
            <person name="Clum A."/>
            <person name="Drula E."/>
            <person name="Henrissat B."/>
            <person name="Kohler A."/>
            <person name="Grigoriev I.V."/>
            <person name="Martin F.M."/>
            <person name="Hacquard S."/>
        </authorList>
    </citation>
    <scope>NUCLEOTIDE SEQUENCE</scope>
    <source>
        <strain evidence="4">MPI-CAGE-AT-0147</strain>
    </source>
</reference>
<dbReference type="OrthoDB" id="538223at2759"/>
<feature type="compositionally biased region" description="Polar residues" evidence="2">
    <location>
        <begin position="70"/>
        <end position="89"/>
    </location>
</feature>
<dbReference type="Pfam" id="PF24883">
    <property type="entry name" value="NPHP3_N"/>
    <property type="match status" value="1"/>
</dbReference>
<sequence>MSEETPTRGIATSLVSERSTISIAVDTVTADKVSRVQIGNSIYGTAEDRCLADLRSTRRASSRPRAAYQKTRTIASSTTPISNNGATTEQSRLLCAKGDPGKGKTMLLCGIINELKKETGIDSRINNVTAVLRGLIYLLVGQQPWLISHVRTKYDQAGKDLFEDVNAW</sequence>
<accession>A0A9P9DAM5</accession>
<name>A0A9P9DAM5_9HYPO</name>
<dbReference type="AlphaFoldDB" id="A0A9P9DAM5"/>
<dbReference type="InterPro" id="IPR056884">
    <property type="entry name" value="NPHP3-like_N"/>
</dbReference>
<evidence type="ECO:0000256" key="2">
    <source>
        <dbReference type="SAM" id="MobiDB-lite"/>
    </source>
</evidence>
<comment type="caution">
    <text evidence="4">The sequence shown here is derived from an EMBL/GenBank/DDBJ whole genome shotgun (WGS) entry which is preliminary data.</text>
</comment>
<feature type="domain" description="Nephrocystin 3-like N-terminal" evidence="3">
    <location>
        <begin position="88"/>
        <end position="157"/>
    </location>
</feature>
<evidence type="ECO:0000313" key="4">
    <source>
        <dbReference type="EMBL" id="KAH7115659.1"/>
    </source>
</evidence>
<protein>
    <recommendedName>
        <fullName evidence="3">Nephrocystin 3-like N-terminal domain-containing protein</fullName>
    </recommendedName>
</protein>
<feature type="region of interest" description="Disordered" evidence="2">
    <location>
        <begin position="61"/>
        <end position="89"/>
    </location>
</feature>
<proteinExistence type="predicted"/>
<keyword evidence="1" id="KW-0677">Repeat</keyword>
<gene>
    <name evidence="4" type="ORF">EDB81DRAFT_767586</name>
</gene>
<dbReference type="Proteomes" id="UP000738349">
    <property type="component" value="Unassembled WGS sequence"/>
</dbReference>
<evidence type="ECO:0000259" key="3">
    <source>
        <dbReference type="Pfam" id="PF24883"/>
    </source>
</evidence>
<evidence type="ECO:0000256" key="1">
    <source>
        <dbReference type="ARBA" id="ARBA00022737"/>
    </source>
</evidence>
<evidence type="ECO:0000313" key="5">
    <source>
        <dbReference type="Proteomes" id="UP000738349"/>
    </source>
</evidence>
<organism evidence="4 5">
    <name type="scientific">Dactylonectria macrodidyma</name>
    <dbReference type="NCBI Taxonomy" id="307937"/>
    <lineage>
        <taxon>Eukaryota</taxon>
        <taxon>Fungi</taxon>
        <taxon>Dikarya</taxon>
        <taxon>Ascomycota</taxon>
        <taxon>Pezizomycotina</taxon>
        <taxon>Sordariomycetes</taxon>
        <taxon>Hypocreomycetidae</taxon>
        <taxon>Hypocreales</taxon>
        <taxon>Nectriaceae</taxon>
        <taxon>Dactylonectria</taxon>
    </lineage>
</organism>
<dbReference type="EMBL" id="JAGMUV010000030">
    <property type="protein sequence ID" value="KAH7115659.1"/>
    <property type="molecule type" value="Genomic_DNA"/>
</dbReference>
<keyword evidence="5" id="KW-1185">Reference proteome</keyword>